<organism evidence="3">
    <name type="scientific">Arion vulgaris</name>
    <dbReference type="NCBI Taxonomy" id="1028688"/>
    <lineage>
        <taxon>Eukaryota</taxon>
        <taxon>Metazoa</taxon>
        <taxon>Spiralia</taxon>
        <taxon>Lophotrochozoa</taxon>
        <taxon>Mollusca</taxon>
        <taxon>Gastropoda</taxon>
        <taxon>Heterobranchia</taxon>
        <taxon>Euthyneura</taxon>
        <taxon>Panpulmonata</taxon>
        <taxon>Eupulmonata</taxon>
        <taxon>Stylommatophora</taxon>
        <taxon>Helicina</taxon>
        <taxon>Arionoidea</taxon>
        <taxon>Arionidae</taxon>
        <taxon>Arion</taxon>
    </lineage>
</organism>
<evidence type="ECO:0000313" key="3">
    <source>
        <dbReference type="EMBL" id="CEK68173.1"/>
    </source>
</evidence>
<comment type="similarity">
    <text evidence="1">Belongs to the complex I LYR family.</text>
</comment>
<dbReference type="PANTHER" id="PTHR13166">
    <property type="entry name" value="PROTEIN C6ORF149"/>
    <property type="match status" value="1"/>
</dbReference>
<gene>
    <name evidence="3" type="primary">ORF65381</name>
</gene>
<proteinExistence type="inferred from homology"/>
<sequence length="95" mass="11078">YNFKMAAPTRSTILSLYKQMLKEGQKITDYNFRRYALRRTMDAFKENKTVTDADKCQALFKKAQENLDMLKRQSIIGQLFGSDKLVIESQTSTKK</sequence>
<dbReference type="InterPro" id="IPR051522">
    <property type="entry name" value="ISC_assembly_LYR"/>
</dbReference>
<accession>A0A0B6ZHZ5</accession>
<name>A0A0B6ZHZ5_9EUPU</name>
<reference evidence="3" key="1">
    <citation type="submission" date="2014-12" db="EMBL/GenBank/DDBJ databases">
        <title>Insight into the proteome of Arion vulgaris.</title>
        <authorList>
            <person name="Aradska J."/>
            <person name="Bulat T."/>
            <person name="Smidak R."/>
            <person name="Sarate P."/>
            <person name="Gangsoo J."/>
            <person name="Sialana F."/>
            <person name="Bilban M."/>
            <person name="Lubec G."/>
        </authorList>
    </citation>
    <scope>NUCLEOTIDE SEQUENCE</scope>
    <source>
        <tissue evidence="3">Skin</tissue>
    </source>
</reference>
<dbReference type="Pfam" id="PF05347">
    <property type="entry name" value="Complex1_LYR"/>
    <property type="match status" value="1"/>
</dbReference>
<evidence type="ECO:0000259" key="2">
    <source>
        <dbReference type="Pfam" id="PF05347"/>
    </source>
</evidence>
<feature type="domain" description="Complex 1 LYR protein" evidence="2">
    <location>
        <begin position="12"/>
        <end position="69"/>
    </location>
</feature>
<dbReference type="GO" id="GO:0016226">
    <property type="term" value="P:iron-sulfur cluster assembly"/>
    <property type="evidence" value="ECO:0007669"/>
    <property type="project" value="InterPro"/>
</dbReference>
<protein>
    <recommendedName>
        <fullName evidence="2">Complex 1 LYR protein domain-containing protein</fullName>
    </recommendedName>
</protein>
<dbReference type="CDD" id="cd20264">
    <property type="entry name" value="Complex1_LYR_LYRM4"/>
    <property type="match status" value="1"/>
</dbReference>
<dbReference type="InterPro" id="IPR045297">
    <property type="entry name" value="Complex1_LYR_LYRM4"/>
</dbReference>
<dbReference type="GO" id="GO:0005739">
    <property type="term" value="C:mitochondrion"/>
    <property type="evidence" value="ECO:0007669"/>
    <property type="project" value="TreeGrafter"/>
</dbReference>
<dbReference type="EMBL" id="HACG01021308">
    <property type="protein sequence ID" value="CEK68173.1"/>
    <property type="molecule type" value="Transcribed_RNA"/>
</dbReference>
<dbReference type="PANTHER" id="PTHR13166:SF7">
    <property type="entry name" value="LYR MOTIF-CONTAINING PROTEIN 4"/>
    <property type="match status" value="1"/>
</dbReference>
<dbReference type="AlphaFoldDB" id="A0A0B6ZHZ5"/>
<evidence type="ECO:0000256" key="1">
    <source>
        <dbReference type="ARBA" id="ARBA00009508"/>
    </source>
</evidence>
<dbReference type="GO" id="GO:1990221">
    <property type="term" value="C:L-cysteine desulfurase complex"/>
    <property type="evidence" value="ECO:0007669"/>
    <property type="project" value="TreeGrafter"/>
</dbReference>
<dbReference type="InterPro" id="IPR008011">
    <property type="entry name" value="Complex1_LYR_dom"/>
</dbReference>
<feature type="non-terminal residue" evidence="3">
    <location>
        <position position="1"/>
    </location>
</feature>